<gene>
    <name evidence="6" type="ORF">LZ495_00090</name>
</gene>
<feature type="domain" description="HTH tetR-type" evidence="5">
    <location>
        <begin position="19"/>
        <end position="79"/>
    </location>
</feature>
<keyword evidence="1" id="KW-0805">Transcription regulation</keyword>
<accession>A0AA41TWA4</accession>
<dbReference type="PANTHER" id="PTHR30055:SF149">
    <property type="entry name" value="TETR-FAMILY TRANSCRIPTIONAL REGULATOR"/>
    <property type="match status" value="1"/>
</dbReference>
<protein>
    <submittedName>
        <fullName evidence="6">TetR/AcrR family transcriptional regulator</fullName>
    </submittedName>
</protein>
<dbReference type="Proteomes" id="UP001165378">
    <property type="component" value="Unassembled WGS sequence"/>
</dbReference>
<dbReference type="Gene3D" id="1.10.357.10">
    <property type="entry name" value="Tetracycline Repressor, domain 2"/>
    <property type="match status" value="1"/>
</dbReference>
<dbReference type="Pfam" id="PF00440">
    <property type="entry name" value="TetR_N"/>
    <property type="match status" value="1"/>
</dbReference>
<evidence type="ECO:0000256" key="2">
    <source>
        <dbReference type="ARBA" id="ARBA00023125"/>
    </source>
</evidence>
<keyword evidence="2 4" id="KW-0238">DNA-binding</keyword>
<reference evidence="6" key="1">
    <citation type="submission" date="2022-01" db="EMBL/GenBank/DDBJ databases">
        <title>Genome-Based Taxonomic Classification of the Phylum Actinobacteria.</title>
        <authorList>
            <person name="Gao Y."/>
        </authorList>
    </citation>
    <scope>NUCLEOTIDE SEQUENCE</scope>
    <source>
        <strain evidence="6">KLBMP 8922</strain>
    </source>
</reference>
<keyword evidence="7" id="KW-1185">Reference proteome</keyword>
<dbReference type="SUPFAM" id="SSF48498">
    <property type="entry name" value="Tetracyclin repressor-like, C-terminal domain"/>
    <property type="match status" value="1"/>
</dbReference>
<dbReference type="InterPro" id="IPR001647">
    <property type="entry name" value="HTH_TetR"/>
</dbReference>
<dbReference type="InterPro" id="IPR009057">
    <property type="entry name" value="Homeodomain-like_sf"/>
</dbReference>
<dbReference type="Pfam" id="PF16859">
    <property type="entry name" value="TetR_C_11"/>
    <property type="match status" value="1"/>
</dbReference>
<evidence type="ECO:0000256" key="1">
    <source>
        <dbReference type="ARBA" id="ARBA00023015"/>
    </source>
</evidence>
<dbReference type="PANTHER" id="PTHR30055">
    <property type="entry name" value="HTH-TYPE TRANSCRIPTIONAL REGULATOR RUTR"/>
    <property type="match status" value="1"/>
</dbReference>
<dbReference type="PROSITE" id="PS50977">
    <property type="entry name" value="HTH_TETR_2"/>
    <property type="match status" value="1"/>
</dbReference>
<dbReference type="EMBL" id="JAKFHA010000001">
    <property type="protein sequence ID" value="MCF2525628.1"/>
    <property type="molecule type" value="Genomic_DNA"/>
</dbReference>
<feature type="DNA-binding region" description="H-T-H motif" evidence="4">
    <location>
        <begin position="42"/>
        <end position="61"/>
    </location>
</feature>
<dbReference type="AlphaFoldDB" id="A0AA41TWA4"/>
<evidence type="ECO:0000256" key="4">
    <source>
        <dbReference type="PROSITE-ProRule" id="PRU00335"/>
    </source>
</evidence>
<dbReference type="SUPFAM" id="SSF46689">
    <property type="entry name" value="Homeodomain-like"/>
    <property type="match status" value="1"/>
</dbReference>
<dbReference type="GO" id="GO:0003700">
    <property type="term" value="F:DNA-binding transcription factor activity"/>
    <property type="evidence" value="ECO:0007669"/>
    <property type="project" value="TreeGrafter"/>
</dbReference>
<name>A0AA41TWA4_9ACTN</name>
<dbReference type="PRINTS" id="PR00455">
    <property type="entry name" value="HTHTETR"/>
</dbReference>
<dbReference type="InterPro" id="IPR050109">
    <property type="entry name" value="HTH-type_TetR-like_transc_reg"/>
</dbReference>
<dbReference type="Gene3D" id="1.10.10.60">
    <property type="entry name" value="Homeodomain-like"/>
    <property type="match status" value="1"/>
</dbReference>
<evidence type="ECO:0000259" key="5">
    <source>
        <dbReference type="PROSITE" id="PS50977"/>
    </source>
</evidence>
<proteinExistence type="predicted"/>
<sequence>MSPDEVRAADAERRSRLTPERQGELFGAVVELLREVGYEALTMDAVAARARISKATLYRQWQGKPRLVIHAMSTLRPMYPDVDTGSLAGDLYAVAAHMAEVATEDAPLMASMSHSVIANPELGEMLREVVIRPERASFEALVQRAVDRGELGSLPAAVEFCVPILVQAVLNRPLCDGIDADEAHLLGIVDHVILPALRHS</sequence>
<dbReference type="GO" id="GO:0000976">
    <property type="term" value="F:transcription cis-regulatory region binding"/>
    <property type="evidence" value="ECO:0007669"/>
    <property type="project" value="TreeGrafter"/>
</dbReference>
<evidence type="ECO:0000313" key="7">
    <source>
        <dbReference type="Proteomes" id="UP001165378"/>
    </source>
</evidence>
<evidence type="ECO:0000256" key="3">
    <source>
        <dbReference type="ARBA" id="ARBA00023163"/>
    </source>
</evidence>
<evidence type="ECO:0000313" key="6">
    <source>
        <dbReference type="EMBL" id="MCF2525628.1"/>
    </source>
</evidence>
<keyword evidence="3" id="KW-0804">Transcription</keyword>
<dbReference type="RefSeq" id="WP_235049665.1">
    <property type="nucleotide sequence ID" value="NZ_JAKFHA010000001.1"/>
</dbReference>
<dbReference type="InterPro" id="IPR011075">
    <property type="entry name" value="TetR_C"/>
</dbReference>
<dbReference type="InterPro" id="IPR036271">
    <property type="entry name" value="Tet_transcr_reg_TetR-rel_C_sf"/>
</dbReference>
<organism evidence="6 7">
    <name type="scientific">Yinghuangia soli</name>
    <dbReference type="NCBI Taxonomy" id="2908204"/>
    <lineage>
        <taxon>Bacteria</taxon>
        <taxon>Bacillati</taxon>
        <taxon>Actinomycetota</taxon>
        <taxon>Actinomycetes</taxon>
        <taxon>Kitasatosporales</taxon>
        <taxon>Streptomycetaceae</taxon>
        <taxon>Yinghuangia</taxon>
    </lineage>
</organism>
<comment type="caution">
    <text evidence="6">The sequence shown here is derived from an EMBL/GenBank/DDBJ whole genome shotgun (WGS) entry which is preliminary data.</text>
</comment>